<dbReference type="InterPro" id="IPR018673">
    <property type="entry name" value="DUF2141"/>
</dbReference>
<accession>F1Z8J3</accession>
<dbReference type="eggNOG" id="COG4704">
    <property type="taxonomic scope" value="Bacteria"/>
</dbReference>
<evidence type="ECO:0000313" key="2">
    <source>
        <dbReference type="Proteomes" id="UP000004728"/>
    </source>
</evidence>
<keyword evidence="2" id="KW-1185">Reference proteome</keyword>
<comment type="caution">
    <text evidence="1">The sequence shown here is derived from an EMBL/GenBank/DDBJ whole genome shotgun (WGS) entry which is preliminary data.</text>
</comment>
<organism evidence="1 2">
    <name type="scientific">Novosphingobium nitrogenifigens DSM 19370</name>
    <dbReference type="NCBI Taxonomy" id="983920"/>
    <lineage>
        <taxon>Bacteria</taxon>
        <taxon>Pseudomonadati</taxon>
        <taxon>Pseudomonadota</taxon>
        <taxon>Alphaproteobacteria</taxon>
        <taxon>Sphingomonadales</taxon>
        <taxon>Sphingomonadaceae</taxon>
        <taxon>Novosphingobium</taxon>
    </lineage>
</organism>
<sequence length="175" mass="18985">MTKLLLAVALPLLTAAYIPPSPDLGKAEGQCRPDEAGPAFLADVIGLKDRTGQLKLEVYPATESDFLADDNVLVMAGKTFRRVEVPVPADPVPRLCIRIPGPGTYAVSLLHDRDNNHRFNWQRDGIGFSRNPKIGWSKPKVARVATEAGAGLTQLQIVMNYRNGLFSVGPLAGKR</sequence>
<dbReference type="Pfam" id="PF09912">
    <property type="entry name" value="DUF2141"/>
    <property type="match status" value="1"/>
</dbReference>
<protein>
    <recommendedName>
        <fullName evidence="3">DUF2141 domain-containing protein</fullName>
    </recommendedName>
</protein>
<dbReference type="STRING" id="983920.Y88_1094"/>
<dbReference type="RefSeq" id="WP_008065704.1">
    <property type="nucleotide sequence ID" value="NZ_AQWK01000001.1"/>
</dbReference>
<dbReference type="EMBL" id="AEWJ01000037">
    <property type="protein sequence ID" value="EGD59032.1"/>
    <property type="molecule type" value="Genomic_DNA"/>
</dbReference>
<dbReference type="HOGENOM" id="CLU_133829_0_0_5"/>
<name>F1Z8J3_9SPHN</name>
<evidence type="ECO:0000313" key="1">
    <source>
        <dbReference type="EMBL" id="EGD59032.1"/>
    </source>
</evidence>
<reference evidence="1 2" key="1">
    <citation type="journal article" date="2012" name="J. Bacteriol.">
        <title>Draft Genome Sequence of Novosphingobium nitrogenifigens Y88T.</title>
        <authorList>
            <person name="Strabala T.J."/>
            <person name="Macdonald L."/>
            <person name="Liu V."/>
            <person name="Smit A.M."/>
        </authorList>
    </citation>
    <scope>NUCLEOTIDE SEQUENCE [LARGE SCALE GENOMIC DNA]</scope>
    <source>
        <strain evidence="1 2">DSM 19370</strain>
    </source>
</reference>
<proteinExistence type="predicted"/>
<dbReference type="Proteomes" id="UP000004728">
    <property type="component" value="Unassembled WGS sequence"/>
</dbReference>
<dbReference type="OrthoDB" id="7449018at2"/>
<dbReference type="AlphaFoldDB" id="F1Z8J3"/>
<evidence type="ECO:0008006" key="3">
    <source>
        <dbReference type="Google" id="ProtNLM"/>
    </source>
</evidence>
<gene>
    <name evidence="1" type="ORF">Y88_1094</name>
</gene>
<dbReference type="InParanoid" id="F1Z8J3"/>